<keyword evidence="4" id="KW-1185">Reference proteome</keyword>
<reference evidence="3" key="1">
    <citation type="submission" date="2022-12" db="EMBL/GenBank/DDBJ databases">
        <title>Reference genome sequencing for broad-spectrum identification of bacterial and archaeal isolates by mass spectrometry.</title>
        <authorList>
            <person name="Sekiguchi Y."/>
            <person name="Tourlousse D.M."/>
        </authorList>
    </citation>
    <scope>NUCLEOTIDE SEQUENCE</scope>
    <source>
        <strain evidence="3">14</strain>
    </source>
</reference>
<evidence type="ECO:0000256" key="1">
    <source>
        <dbReference type="SAM" id="MobiDB-lite"/>
    </source>
</evidence>
<feature type="domain" description="SEFIR" evidence="2">
    <location>
        <begin position="7"/>
        <end position="139"/>
    </location>
</feature>
<sequence length="310" mass="35415">MQEAQRSIRIFISYVREPRVSEYVFNLSEYFRENGLDCRIDQYVAHPPNGWRRWCNEELAEADFVLALCTAEYAKRSSSEGTGGSWEWAIIANEVADRLNSQTRIIPVIQTTDDSQYIPIEVRQYQHYVLNDQNSFKQLYRRLTDQPAVVRGPVKEIVEMPPEPPSTEELWPDLSESTGNPRQLRAADPVGPRPTHVSNPIDLSAIMLGHWAVDVQTAGGLSSGEFWIHRSWSGESMFQLAVKFPLAQAEGHWEVRPGHHLVMEGMIQTTMPVPQVAPYSFYNIFDTVSEDELRGVTGLGEFVIWRRIAH</sequence>
<feature type="region of interest" description="Disordered" evidence="1">
    <location>
        <begin position="159"/>
        <end position="194"/>
    </location>
</feature>
<proteinExistence type="predicted"/>
<dbReference type="InterPro" id="IPR035897">
    <property type="entry name" value="Toll_tir_struct_dom_sf"/>
</dbReference>
<dbReference type="Proteomes" id="UP001144396">
    <property type="component" value="Unassembled WGS sequence"/>
</dbReference>
<dbReference type="InterPro" id="IPR000157">
    <property type="entry name" value="TIR_dom"/>
</dbReference>
<organism evidence="3 4">
    <name type="scientific">Agromyces rhizosphaerae</name>
    <dbReference type="NCBI Taxonomy" id="88374"/>
    <lineage>
        <taxon>Bacteria</taxon>
        <taxon>Bacillati</taxon>
        <taxon>Actinomycetota</taxon>
        <taxon>Actinomycetes</taxon>
        <taxon>Micrococcales</taxon>
        <taxon>Microbacteriaceae</taxon>
        <taxon>Agromyces</taxon>
    </lineage>
</organism>
<accession>A0A9W6CVB3</accession>
<dbReference type="EMBL" id="BSDP01000001">
    <property type="protein sequence ID" value="GLI27147.1"/>
    <property type="molecule type" value="Genomic_DNA"/>
</dbReference>
<comment type="caution">
    <text evidence="3">The sequence shown here is derived from an EMBL/GenBank/DDBJ whole genome shotgun (WGS) entry which is preliminary data.</text>
</comment>
<evidence type="ECO:0000313" key="4">
    <source>
        <dbReference type="Proteomes" id="UP001144396"/>
    </source>
</evidence>
<evidence type="ECO:0000259" key="2">
    <source>
        <dbReference type="PROSITE" id="PS51534"/>
    </source>
</evidence>
<dbReference type="InterPro" id="IPR013568">
    <property type="entry name" value="SEFIR_dom"/>
</dbReference>
<gene>
    <name evidence="3" type="ORF">ARHIZOSPH14_13890</name>
</gene>
<dbReference type="AlphaFoldDB" id="A0A9W6CVB3"/>
<dbReference type="PROSITE" id="PS51534">
    <property type="entry name" value="SEFIR"/>
    <property type="match status" value="1"/>
</dbReference>
<dbReference type="GO" id="GO:0007165">
    <property type="term" value="P:signal transduction"/>
    <property type="evidence" value="ECO:0007669"/>
    <property type="project" value="InterPro"/>
</dbReference>
<dbReference type="Pfam" id="PF13676">
    <property type="entry name" value="TIR_2"/>
    <property type="match status" value="1"/>
</dbReference>
<name>A0A9W6CVB3_9MICO</name>
<dbReference type="Gene3D" id="3.40.50.10140">
    <property type="entry name" value="Toll/interleukin-1 receptor homology (TIR) domain"/>
    <property type="match status" value="1"/>
</dbReference>
<evidence type="ECO:0000313" key="3">
    <source>
        <dbReference type="EMBL" id="GLI27147.1"/>
    </source>
</evidence>
<dbReference type="RefSeq" id="WP_281883436.1">
    <property type="nucleotide sequence ID" value="NZ_BSDP01000001.1"/>
</dbReference>
<protein>
    <recommendedName>
        <fullName evidence="2">SEFIR domain-containing protein</fullName>
    </recommendedName>
</protein>